<dbReference type="Gene3D" id="3.90.1140.10">
    <property type="entry name" value="Cyclic phosphodiesterase"/>
    <property type="match status" value="1"/>
</dbReference>
<dbReference type="InterPro" id="IPR042653">
    <property type="entry name" value="Leng9"/>
</dbReference>
<gene>
    <name evidence="4" type="ORF">BpHYR1_024450</name>
</gene>
<feature type="domain" description="MJ1316 RNA cyclic group end recognition" evidence="2">
    <location>
        <begin position="154"/>
        <end position="227"/>
    </location>
</feature>
<dbReference type="InterPro" id="IPR019510">
    <property type="entry name" value="AKAP7-like_phosphoesterase"/>
</dbReference>
<name>A0A3M7PY09_BRAPC</name>
<dbReference type="Pfam" id="PF10469">
    <property type="entry name" value="AKAP7_NLS"/>
    <property type="match status" value="1"/>
</dbReference>
<proteinExistence type="predicted"/>
<dbReference type="Proteomes" id="UP000276133">
    <property type="component" value="Unassembled WGS sequence"/>
</dbReference>
<comment type="caution">
    <text evidence="4">The sequence shown here is derived from an EMBL/GenBank/DDBJ whole genome shotgun (WGS) entry which is preliminary data.</text>
</comment>
<dbReference type="EMBL" id="REGN01008242">
    <property type="protein sequence ID" value="RNA04082.1"/>
    <property type="molecule type" value="Genomic_DNA"/>
</dbReference>
<reference evidence="4 5" key="1">
    <citation type="journal article" date="2018" name="Sci. Rep.">
        <title>Genomic signatures of local adaptation to the degree of environmental predictability in rotifers.</title>
        <authorList>
            <person name="Franch-Gras L."/>
            <person name="Hahn C."/>
            <person name="Garcia-Roger E.M."/>
            <person name="Carmona M.J."/>
            <person name="Serra M."/>
            <person name="Gomez A."/>
        </authorList>
    </citation>
    <scope>NUCLEOTIDE SEQUENCE [LARGE SCALE GENOMIC DNA]</scope>
    <source>
        <strain evidence="4">HYR1</strain>
    </source>
</reference>
<dbReference type="PANTHER" id="PTHR46729">
    <property type="entry name" value="LEUKOCYTE RECEPTOR CLUSTER MEMBER 9"/>
    <property type="match status" value="1"/>
</dbReference>
<evidence type="ECO:0000313" key="5">
    <source>
        <dbReference type="Proteomes" id="UP000276133"/>
    </source>
</evidence>
<dbReference type="SUPFAM" id="SSF55144">
    <property type="entry name" value="LigT-like"/>
    <property type="match status" value="1"/>
</dbReference>
<sequence>MANIKRDLVLKNIHNLSNHLKENLMSNLKLLENVGCHPYVVKITAFNNFGINLTVQISEDFDFSKSTAISSHVKKSNQNDQSTKLLDDFLNEKIKTIDPQSDIFLIKLFQKSQNYIEKHFDYIQNSRKKSPTKAKGITKKNDEESDPNSKKVSMKTAGDVVNRIQWDSEINKDYITVGYIDRFLGLKECSFNTFDWGDIVLAEYGALAIPEHRISYFKYKDEIIWDKKSRLDNFFGSTGSGQTIRDIVKRLENFEFQPQNEIASEQPESKQSNLTPDTPNYFISIPINSFEIKSNFYLLNSDLLEYNDEVENFLVPDTSFHLTLCTLRIDSVEEMDLVKQVLNESKEKIKDNFPICLNFRGLDQFYQKVLYVKCPSENLLKLKNLKEFFLTQLEEHNLNMAGNYYNFVPHLTVFKINSNSNNRNISVDDFLDQNLWKKYENFDFGEETVSQIQLCKMTNIMLNKIYPIEHEIEI</sequence>
<keyword evidence="4" id="KW-0675">Receptor</keyword>
<organism evidence="4 5">
    <name type="scientific">Brachionus plicatilis</name>
    <name type="common">Marine rotifer</name>
    <name type="synonym">Brachionus muelleri</name>
    <dbReference type="NCBI Taxonomy" id="10195"/>
    <lineage>
        <taxon>Eukaryota</taxon>
        <taxon>Metazoa</taxon>
        <taxon>Spiralia</taxon>
        <taxon>Gnathifera</taxon>
        <taxon>Rotifera</taxon>
        <taxon>Eurotatoria</taxon>
        <taxon>Monogononta</taxon>
        <taxon>Pseudotrocha</taxon>
        <taxon>Ploima</taxon>
        <taxon>Brachionidae</taxon>
        <taxon>Brachionus</taxon>
    </lineage>
</organism>
<keyword evidence="5" id="KW-1185">Reference proteome</keyword>
<accession>A0A3M7PY09</accession>
<feature type="compositionally biased region" description="Basic residues" evidence="1">
    <location>
        <begin position="126"/>
        <end position="138"/>
    </location>
</feature>
<feature type="domain" description="A-kinase anchor protein 7-like phosphoesterase" evidence="3">
    <location>
        <begin position="279"/>
        <end position="474"/>
    </location>
</feature>
<feature type="region of interest" description="Disordered" evidence="1">
    <location>
        <begin position="126"/>
        <end position="154"/>
    </location>
</feature>
<evidence type="ECO:0000313" key="4">
    <source>
        <dbReference type="EMBL" id="RNA04082.1"/>
    </source>
</evidence>
<dbReference type="OrthoDB" id="10263155at2759"/>
<dbReference type="InterPro" id="IPR009097">
    <property type="entry name" value="Cyclic_Pdiesterase"/>
</dbReference>
<evidence type="ECO:0000259" key="3">
    <source>
        <dbReference type="Pfam" id="PF10469"/>
    </source>
</evidence>
<dbReference type="PANTHER" id="PTHR46729:SF1">
    <property type="entry name" value="LEUKOCYTE RECEPTOR CLUSTER MEMBER 9"/>
    <property type="match status" value="1"/>
</dbReference>
<protein>
    <submittedName>
        <fullName evidence="4">Leukocyte receptor cluster member 9</fullName>
    </submittedName>
</protein>
<dbReference type="InterPro" id="IPR040459">
    <property type="entry name" value="MJ1316"/>
</dbReference>
<dbReference type="Pfam" id="PF04457">
    <property type="entry name" value="MJ1316"/>
    <property type="match status" value="1"/>
</dbReference>
<evidence type="ECO:0000256" key="1">
    <source>
        <dbReference type="SAM" id="MobiDB-lite"/>
    </source>
</evidence>
<evidence type="ECO:0000259" key="2">
    <source>
        <dbReference type="Pfam" id="PF04457"/>
    </source>
</evidence>
<dbReference type="AlphaFoldDB" id="A0A3M7PY09"/>
<dbReference type="STRING" id="10195.A0A3M7PY09"/>